<dbReference type="EMBL" id="OOIL02002011">
    <property type="protein sequence ID" value="VFQ79903.1"/>
    <property type="molecule type" value="Genomic_DNA"/>
</dbReference>
<dbReference type="Proteomes" id="UP000595140">
    <property type="component" value="Unassembled WGS sequence"/>
</dbReference>
<accession>A0A484LTQ8</accession>
<gene>
    <name evidence="2" type="ORF">CCAM_LOCUS21679</name>
</gene>
<evidence type="ECO:0000313" key="2">
    <source>
        <dbReference type="EMBL" id="VFQ79903.1"/>
    </source>
</evidence>
<keyword evidence="3" id="KW-1185">Reference proteome</keyword>
<feature type="region of interest" description="Disordered" evidence="1">
    <location>
        <begin position="513"/>
        <end position="544"/>
    </location>
</feature>
<feature type="region of interest" description="Disordered" evidence="1">
    <location>
        <begin position="615"/>
        <end position="657"/>
    </location>
</feature>
<name>A0A484LTQ8_9ASTE</name>
<dbReference type="AlphaFoldDB" id="A0A484LTQ8"/>
<dbReference type="PANTHER" id="PTHR35317:SF23">
    <property type="entry name" value="OS04G0629600 PROTEIN"/>
    <property type="match status" value="1"/>
</dbReference>
<organism evidence="2 3">
    <name type="scientific">Cuscuta campestris</name>
    <dbReference type="NCBI Taxonomy" id="132261"/>
    <lineage>
        <taxon>Eukaryota</taxon>
        <taxon>Viridiplantae</taxon>
        <taxon>Streptophyta</taxon>
        <taxon>Embryophyta</taxon>
        <taxon>Tracheophyta</taxon>
        <taxon>Spermatophyta</taxon>
        <taxon>Magnoliopsida</taxon>
        <taxon>eudicotyledons</taxon>
        <taxon>Gunneridae</taxon>
        <taxon>Pentapetalae</taxon>
        <taxon>asterids</taxon>
        <taxon>lamiids</taxon>
        <taxon>Solanales</taxon>
        <taxon>Convolvulaceae</taxon>
        <taxon>Cuscuteae</taxon>
        <taxon>Cuscuta</taxon>
        <taxon>Cuscuta subgen. Grammica</taxon>
        <taxon>Cuscuta sect. Cleistogrammica</taxon>
    </lineage>
</organism>
<dbReference type="PANTHER" id="PTHR35317">
    <property type="entry name" value="OS04G0629600 PROTEIN"/>
    <property type="match status" value="1"/>
</dbReference>
<dbReference type="Pfam" id="PF14223">
    <property type="entry name" value="Retrotran_gag_2"/>
    <property type="match status" value="1"/>
</dbReference>
<sequence length="657" mass="75238">MAIQISKFEKLEELLRPHQHSLAPRRWKPRHKSSKPQLHLLLQNSIKDHLPHSPTHPAPLEAVNPVFVEDSLFGSVCQAAENEGDSICVNLPLRTGLSNNVSQGDKDIVLAQTQFGKGTVTEAIDKPESVESRGNSDISSCSLVNEGAYIDSLKGREAVAGRHDQVHKLLSPFAKEFIPQSNSFSTLSHLGTEENVLDPCLDEPVLTEINLLLIDEIEDESARGDLQKEYELLLPLFEQHISDDFEQALWVIKEAIRSPFVKEKIQKGLVKTLEGKALKATRDAMKSAQSIRVIKLRGYDDWKIMMEAHLYALHDCMWMVLEDGPLKIQMENPERNPTNPDVVQYIPKPNEKWDDRDCKKHNLDNVTKAAIFKTLDPITFSKIKHLKTAMEIWQGLGKLCDGSEDLRKQKIEVLLEKFKSFKMLPRESFDMLDERFHKILNDLASLNHVLSPKEKNVRLLRSLPTEWYTKATAMEERRNLENYAVQGLLNKLRTYEHELKKKKKEQVTPFPTALMTTPRVPSGEGTCPRNCDTPSFSQPSSSKTENYDEEFAMMVKQFRKFNKFFKKAESVRRPSKRKPQVSESPPEFYLCYNCRKPDHLKSACPYSKLEKCGERERNEKKKVMVAAESDESSSSSSDEEALVCMKRRVEKSNHEDR</sequence>
<reference evidence="2 3" key="1">
    <citation type="submission" date="2018-04" db="EMBL/GenBank/DDBJ databases">
        <authorList>
            <person name="Vogel A."/>
        </authorList>
    </citation>
    <scope>NUCLEOTIDE SEQUENCE [LARGE SCALE GENOMIC DNA]</scope>
</reference>
<proteinExistence type="predicted"/>
<evidence type="ECO:0008006" key="4">
    <source>
        <dbReference type="Google" id="ProtNLM"/>
    </source>
</evidence>
<evidence type="ECO:0000313" key="3">
    <source>
        <dbReference type="Proteomes" id="UP000595140"/>
    </source>
</evidence>
<evidence type="ECO:0000256" key="1">
    <source>
        <dbReference type="SAM" id="MobiDB-lite"/>
    </source>
</evidence>
<feature type="compositionally biased region" description="Polar residues" evidence="1">
    <location>
        <begin position="532"/>
        <end position="544"/>
    </location>
</feature>
<protein>
    <recommendedName>
        <fullName evidence="4">CCHC-type domain-containing protein</fullName>
    </recommendedName>
</protein>